<sequence length="270" mass="30291">MEVDSVKEVFQRSEEKHNVKYAQYIGDGDNKTSKATLDLDPYNKDPKVMKKERVGHVEKNAWEPGSVMRRKQTRDSGEEDHTNLTVTLISIIILFLVSEVPSALVSRTKAVSILFSGNHDGANSITLEVFRQMCTLLGAINVTVNFLFYYLFCPTFCRALIRTFRRDAGGEEERHVIDEKVKAKILEISRRSIGCLKGGALNSEFPSVSDSVENSSSCPRNQCGRKGPRPTEESDYVEVIDGYEIPYYNDSLQKPSAQDASITCIDGKCF</sequence>
<dbReference type="AlphaFoldDB" id="A0AAV8ZEE0"/>
<evidence type="ECO:0000313" key="4">
    <source>
        <dbReference type="EMBL" id="KAJ8962854.1"/>
    </source>
</evidence>
<keyword evidence="2" id="KW-0472">Membrane</keyword>
<evidence type="ECO:0000313" key="5">
    <source>
        <dbReference type="Proteomes" id="UP001162162"/>
    </source>
</evidence>
<feature type="region of interest" description="Disordered" evidence="1">
    <location>
        <begin position="213"/>
        <end position="233"/>
    </location>
</feature>
<dbReference type="InterPro" id="IPR049012">
    <property type="entry name" value="Mutator_transp_dom"/>
</dbReference>
<dbReference type="Gene3D" id="1.20.1070.10">
    <property type="entry name" value="Rhodopsin 7-helix transmembrane proteins"/>
    <property type="match status" value="1"/>
</dbReference>
<proteinExistence type="predicted"/>
<gene>
    <name evidence="4" type="ORF">NQ318_001259</name>
</gene>
<keyword evidence="5" id="KW-1185">Reference proteome</keyword>
<evidence type="ECO:0000259" key="3">
    <source>
        <dbReference type="Pfam" id="PF20700"/>
    </source>
</evidence>
<protein>
    <recommendedName>
        <fullName evidence="3">Mutator-like transposase domain-containing protein</fullName>
    </recommendedName>
</protein>
<evidence type="ECO:0000256" key="1">
    <source>
        <dbReference type="SAM" id="MobiDB-lite"/>
    </source>
</evidence>
<comment type="caution">
    <text evidence="4">The sequence shown here is derived from an EMBL/GenBank/DDBJ whole genome shotgun (WGS) entry which is preliminary data.</text>
</comment>
<name>A0AAV8ZEE0_9CUCU</name>
<feature type="domain" description="Mutator-like transposase" evidence="3">
    <location>
        <begin position="1"/>
        <end position="91"/>
    </location>
</feature>
<accession>A0AAV8ZEE0</accession>
<organism evidence="4 5">
    <name type="scientific">Aromia moschata</name>
    <dbReference type="NCBI Taxonomy" id="1265417"/>
    <lineage>
        <taxon>Eukaryota</taxon>
        <taxon>Metazoa</taxon>
        <taxon>Ecdysozoa</taxon>
        <taxon>Arthropoda</taxon>
        <taxon>Hexapoda</taxon>
        <taxon>Insecta</taxon>
        <taxon>Pterygota</taxon>
        <taxon>Neoptera</taxon>
        <taxon>Endopterygota</taxon>
        <taxon>Coleoptera</taxon>
        <taxon>Polyphaga</taxon>
        <taxon>Cucujiformia</taxon>
        <taxon>Chrysomeloidea</taxon>
        <taxon>Cerambycidae</taxon>
        <taxon>Cerambycinae</taxon>
        <taxon>Callichromatini</taxon>
        <taxon>Aromia</taxon>
    </lineage>
</organism>
<dbReference type="SUPFAM" id="SSF81321">
    <property type="entry name" value="Family A G protein-coupled receptor-like"/>
    <property type="match status" value="1"/>
</dbReference>
<dbReference type="Proteomes" id="UP001162162">
    <property type="component" value="Unassembled WGS sequence"/>
</dbReference>
<dbReference type="Pfam" id="PF20700">
    <property type="entry name" value="Mutator"/>
    <property type="match status" value="1"/>
</dbReference>
<dbReference type="EMBL" id="JAPWTK010000002">
    <property type="protein sequence ID" value="KAJ8962854.1"/>
    <property type="molecule type" value="Genomic_DNA"/>
</dbReference>
<feature type="transmembrane region" description="Helical" evidence="2">
    <location>
        <begin position="133"/>
        <end position="152"/>
    </location>
</feature>
<evidence type="ECO:0000256" key="2">
    <source>
        <dbReference type="SAM" id="Phobius"/>
    </source>
</evidence>
<reference evidence="4" key="1">
    <citation type="journal article" date="2023" name="Insect Mol. Biol.">
        <title>Genome sequencing provides insights into the evolution of gene families encoding plant cell wall-degrading enzymes in longhorned beetles.</title>
        <authorList>
            <person name="Shin N.R."/>
            <person name="Okamura Y."/>
            <person name="Kirsch R."/>
            <person name="Pauchet Y."/>
        </authorList>
    </citation>
    <scope>NUCLEOTIDE SEQUENCE</scope>
    <source>
        <strain evidence="4">AMC_N1</strain>
    </source>
</reference>
<keyword evidence="2" id="KW-1133">Transmembrane helix</keyword>
<feature type="transmembrane region" description="Helical" evidence="2">
    <location>
        <begin position="84"/>
        <end position="105"/>
    </location>
</feature>
<keyword evidence="2" id="KW-0812">Transmembrane</keyword>